<dbReference type="EMBL" id="JBHUME010000009">
    <property type="protein sequence ID" value="MFD2613865.1"/>
    <property type="molecule type" value="Genomic_DNA"/>
</dbReference>
<comment type="caution">
    <text evidence="2">The sequence shown here is derived from an EMBL/GenBank/DDBJ whole genome shotgun (WGS) entry which is preliminary data.</text>
</comment>
<reference evidence="3" key="1">
    <citation type="journal article" date="2019" name="Int. J. Syst. Evol. Microbiol.">
        <title>The Global Catalogue of Microorganisms (GCM) 10K type strain sequencing project: providing services to taxonomists for standard genome sequencing and annotation.</title>
        <authorList>
            <consortium name="The Broad Institute Genomics Platform"/>
            <consortium name="The Broad Institute Genome Sequencing Center for Infectious Disease"/>
            <person name="Wu L."/>
            <person name="Ma J."/>
        </authorList>
    </citation>
    <scope>NUCLEOTIDE SEQUENCE [LARGE SCALE GENOMIC DNA]</scope>
    <source>
        <strain evidence="3">KCTC 3950</strain>
    </source>
</reference>
<organism evidence="2 3">
    <name type="scientific">Paenibacillus gansuensis</name>
    <dbReference type="NCBI Taxonomy" id="306542"/>
    <lineage>
        <taxon>Bacteria</taxon>
        <taxon>Bacillati</taxon>
        <taxon>Bacillota</taxon>
        <taxon>Bacilli</taxon>
        <taxon>Bacillales</taxon>
        <taxon>Paenibacillaceae</taxon>
        <taxon>Paenibacillus</taxon>
    </lineage>
</organism>
<proteinExistence type="predicted"/>
<keyword evidence="3" id="KW-1185">Reference proteome</keyword>
<accession>A0ABW5PH95</accession>
<evidence type="ECO:0008006" key="4">
    <source>
        <dbReference type="Google" id="ProtNLM"/>
    </source>
</evidence>
<keyword evidence="1" id="KW-0732">Signal</keyword>
<feature type="signal peptide" evidence="1">
    <location>
        <begin position="1"/>
        <end position="24"/>
    </location>
</feature>
<protein>
    <recommendedName>
        <fullName evidence="4">Copper amine oxidase-like N-terminal domain-containing protein</fullName>
    </recommendedName>
</protein>
<feature type="chain" id="PRO_5045183265" description="Copper amine oxidase-like N-terminal domain-containing protein" evidence="1">
    <location>
        <begin position="25"/>
        <end position="371"/>
    </location>
</feature>
<sequence>MKKQKWIMLTVGVGILGASAGAGAQGLIEQVKGVLRNDVGISVNGEATSLHPVYIKGKAYLPARETTTAMGYTMHWDGKGKRIDIQGTKGGGGSEEEKLIPVSGVIVSAEPAGNQVRVEVLGHGPNKWIILFVDKETALTNAEGKPFAAADLKAGMRITAEYGPAIALSYPGQSHAVKLQVQGESLVKEQAISDVKKTDDGWQVSFSENGKDTSLVLTAGKETMVVNAQGESVDWNALKKGSNVRAYYGPMTTKSLPPQSPLHVLVVLDEQTQAPVDVKEYRNLAWSFLPKEQKSHVTTKHQDAEVNFVSAADVSVMTTTDRQKQLLADLKAKGGKLATVTYNTDQDELLGPITVAIDVETKELVGFFARR</sequence>
<evidence type="ECO:0000256" key="1">
    <source>
        <dbReference type="SAM" id="SignalP"/>
    </source>
</evidence>
<dbReference type="Proteomes" id="UP001597541">
    <property type="component" value="Unassembled WGS sequence"/>
</dbReference>
<evidence type="ECO:0000313" key="3">
    <source>
        <dbReference type="Proteomes" id="UP001597541"/>
    </source>
</evidence>
<gene>
    <name evidence="2" type="ORF">ACFSUF_15720</name>
</gene>
<evidence type="ECO:0000313" key="2">
    <source>
        <dbReference type="EMBL" id="MFD2613865.1"/>
    </source>
</evidence>
<dbReference type="RefSeq" id="WP_377604101.1">
    <property type="nucleotide sequence ID" value="NZ_JBHUME010000009.1"/>
</dbReference>
<name>A0ABW5PH95_9BACL</name>